<accession>A0A8H5NE08</accession>
<organism evidence="1 2">
    <name type="scientific">Fusarium napiforme</name>
    <dbReference type="NCBI Taxonomy" id="42672"/>
    <lineage>
        <taxon>Eukaryota</taxon>
        <taxon>Fungi</taxon>
        <taxon>Dikarya</taxon>
        <taxon>Ascomycota</taxon>
        <taxon>Pezizomycotina</taxon>
        <taxon>Sordariomycetes</taxon>
        <taxon>Hypocreomycetidae</taxon>
        <taxon>Hypocreales</taxon>
        <taxon>Nectriaceae</taxon>
        <taxon>Fusarium</taxon>
        <taxon>Fusarium fujikuroi species complex</taxon>
    </lineage>
</organism>
<dbReference type="Proteomes" id="UP000574317">
    <property type="component" value="Unassembled WGS sequence"/>
</dbReference>
<gene>
    <name evidence="1" type="ORF">FNAPI_3081</name>
</gene>
<reference evidence="1 2" key="1">
    <citation type="submission" date="2020-05" db="EMBL/GenBank/DDBJ databases">
        <title>Identification and distribution of gene clusters putatively required for synthesis of sphingolipid metabolism inhibitors in phylogenetically diverse species of the filamentous fungus Fusarium.</title>
        <authorList>
            <person name="Kim H.-S."/>
            <person name="Busman M."/>
            <person name="Brown D.W."/>
            <person name="Divon H."/>
            <person name="Uhlig S."/>
            <person name="Proctor R.H."/>
        </authorList>
    </citation>
    <scope>NUCLEOTIDE SEQUENCE [LARGE SCALE GENOMIC DNA]</scope>
    <source>
        <strain evidence="1 2">NRRL 25196</strain>
    </source>
</reference>
<dbReference type="EMBL" id="JAAOAO010000105">
    <property type="protein sequence ID" value="KAF5562642.1"/>
    <property type="molecule type" value="Genomic_DNA"/>
</dbReference>
<keyword evidence="2" id="KW-1185">Reference proteome</keyword>
<evidence type="ECO:0000313" key="2">
    <source>
        <dbReference type="Proteomes" id="UP000574317"/>
    </source>
</evidence>
<sequence length="406" mass="46624">MMDVSPRRDHFPLLGVPNEVLRMIMEKASEQQPTNNYPNQAALPYYGDLLSSALVCSRLNAAATEVLYSCICIYTDEYRDDDFNSQLSTSTRVLRLHRTLRENVELRRFCTRFILHHRQSLRHAGAVESISLPIYETLDPAEPHQQLSTPWPKTCASIILDCKNWLFNTRTLVISGGVHGTLVQELGEITFRVLSCARMSMPRLECIDILNDISFHRYHLTSFDIQLALGGGCLNLKHLMIRQRVCRVSYHHRSQALGRLHNSNPCSGFSLTSLTLTNLADHHDLVRNFMTWLKGLKHFTLRWDPGFISESRRDFRWRLELVGDILKPHRDSIKSIKLGKMAEPGLGDFDASNFSNLETLHIHHKDLPGIFISTCPQLQAVRLHDVVMTTDNIEEEMFYNASNYHE</sequence>
<proteinExistence type="predicted"/>
<evidence type="ECO:0000313" key="1">
    <source>
        <dbReference type="EMBL" id="KAF5562642.1"/>
    </source>
</evidence>
<comment type="caution">
    <text evidence="1">The sequence shown here is derived from an EMBL/GenBank/DDBJ whole genome shotgun (WGS) entry which is preliminary data.</text>
</comment>
<dbReference type="AlphaFoldDB" id="A0A8H5NE08"/>
<name>A0A8H5NE08_9HYPO</name>
<protein>
    <submittedName>
        <fullName evidence="1">Uncharacterized protein</fullName>
    </submittedName>
</protein>